<feature type="transmembrane region" description="Helical" evidence="5">
    <location>
        <begin position="290"/>
        <end position="311"/>
    </location>
</feature>
<feature type="region of interest" description="Disordered" evidence="6">
    <location>
        <begin position="100"/>
        <end position="125"/>
    </location>
</feature>
<keyword evidence="4 5" id="KW-0472">Membrane</keyword>
<gene>
    <name evidence="7" type="primary">tatC2</name>
    <name evidence="5" type="synonym">tatC</name>
    <name evidence="7" type="ORF">Mal4_27090</name>
</gene>
<dbReference type="GO" id="GO:0065002">
    <property type="term" value="P:intracellular protein transmembrane transport"/>
    <property type="evidence" value="ECO:0007669"/>
    <property type="project" value="TreeGrafter"/>
</dbReference>
<organism evidence="7 8">
    <name type="scientific">Maioricimonas rarisocia</name>
    <dbReference type="NCBI Taxonomy" id="2528026"/>
    <lineage>
        <taxon>Bacteria</taxon>
        <taxon>Pseudomonadati</taxon>
        <taxon>Planctomycetota</taxon>
        <taxon>Planctomycetia</taxon>
        <taxon>Planctomycetales</taxon>
        <taxon>Planctomycetaceae</taxon>
        <taxon>Maioricimonas</taxon>
    </lineage>
</organism>
<evidence type="ECO:0000313" key="7">
    <source>
        <dbReference type="EMBL" id="QDU38382.1"/>
    </source>
</evidence>
<keyword evidence="3 5" id="KW-1133">Transmembrane helix</keyword>
<dbReference type="GO" id="GO:0043953">
    <property type="term" value="P:protein transport by the Tat complex"/>
    <property type="evidence" value="ECO:0007669"/>
    <property type="project" value="UniProtKB-UniRule"/>
</dbReference>
<feature type="compositionally biased region" description="Acidic residues" evidence="6">
    <location>
        <begin position="104"/>
        <end position="114"/>
    </location>
</feature>
<dbReference type="GO" id="GO:0033281">
    <property type="term" value="C:TAT protein transport complex"/>
    <property type="evidence" value="ECO:0007669"/>
    <property type="project" value="UniProtKB-UniRule"/>
</dbReference>
<keyword evidence="5" id="KW-1003">Cell membrane</keyword>
<feature type="transmembrane region" description="Helical" evidence="5">
    <location>
        <begin position="30"/>
        <end position="52"/>
    </location>
</feature>
<dbReference type="EMBL" id="CP036275">
    <property type="protein sequence ID" value="QDU38382.1"/>
    <property type="molecule type" value="Genomic_DNA"/>
</dbReference>
<evidence type="ECO:0000256" key="3">
    <source>
        <dbReference type="ARBA" id="ARBA00022989"/>
    </source>
</evidence>
<feature type="transmembrane region" description="Helical" evidence="5">
    <location>
        <begin position="242"/>
        <end position="269"/>
    </location>
</feature>
<dbReference type="GO" id="GO:0009977">
    <property type="term" value="F:proton motive force dependent protein transmembrane transporter activity"/>
    <property type="evidence" value="ECO:0007669"/>
    <property type="project" value="TreeGrafter"/>
</dbReference>
<feature type="transmembrane region" description="Helical" evidence="5">
    <location>
        <begin position="209"/>
        <end position="230"/>
    </location>
</feature>
<keyword evidence="5" id="KW-0811">Translocation</keyword>
<keyword evidence="5" id="KW-0813">Transport</keyword>
<sequence>MAQHSKDLFDDATMTFGEHLEVLRVHLFKALIGLVFGVIFALFFGTQIIAIIRKPIDDALEYHAQLTGEELNVEDDLETVQETDWWAYFLEQMGFRKPAGDGELPGDEPLEDGDGTGTPVDPAESPDLEPAVELGAPEIEIAVRPGDLLQALHEADPENFPAPADDLPARRIRLIVAAPEFAEFKSVAERSRQAVTLNVQEAFMTYLKVSLIAGLVITSPWVFFQIWQFVAAGLYKNERKFVYIYGTLSLFLFVLGVVFCFFLVFPFVLDFLLGFNRMMKIVPQIRLSEWISFAIILPLMFGLSFQLPLVMKFLQAISIFEVNDYRSKRRLAVLVIATLSMFLTPADPMSMLLMMCPLVVLYELGIVLCRMSGGGNPFGAEPA</sequence>
<evidence type="ECO:0000256" key="1">
    <source>
        <dbReference type="ARBA" id="ARBA00004141"/>
    </source>
</evidence>
<name>A0A517Z7B4_9PLAN</name>
<dbReference type="AlphaFoldDB" id="A0A517Z7B4"/>
<comment type="subcellular location">
    <subcellularLocation>
        <location evidence="5">Cell membrane</location>
        <topology evidence="5">Multi-pass membrane protein</topology>
    </subcellularLocation>
    <subcellularLocation>
        <location evidence="1">Membrane</location>
        <topology evidence="1">Multi-pass membrane protein</topology>
    </subcellularLocation>
</comment>
<proteinExistence type="inferred from homology"/>
<keyword evidence="5" id="KW-0653">Protein transport</keyword>
<feature type="transmembrane region" description="Helical" evidence="5">
    <location>
        <begin position="331"/>
        <end position="362"/>
    </location>
</feature>
<reference evidence="7 8" key="1">
    <citation type="submission" date="2019-02" db="EMBL/GenBank/DDBJ databases">
        <title>Deep-cultivation of Planctomycetes and their phenomic and genomic characterization uncovers novel biology.</title>
        <authorList>
            <person name="Wiegand S."/>
            <person name="Jogler M."/>
            <person name="Boedeker C."/>
            <person name="Pinto D."/>
            <person name="Vollmers J."/>
            <person name="Rivas-Marin E."/>
            <person name="Kohn T."/>
            <person name="Peeters S.H."/>
            <person name="Heuer A."/>
            <person name="Rast P."/>
            <person name="Oberbeckmann S."/>
            <person name="Bunk B."/>
            <person name="Jeske O."/>
            <person name="Meyerdierks A."/>
            <person name="Storesund J.E."/>
            <person name="Kallscheuer N."/>
            <person name="Luecker S."/>
            <person name="Lage O.M."/>
            <person name="Pohl T."/>
            <person name="Merkel B.J."/>
            <person name="Hornburger P."/>
            <person name="Mueller R.-W."/>
            <person name="Bruemmer F."/>
            <person name="Labrenz M."/>
            <person name="Spormann A.M."/>
            <person name="Op den Camp H."/>
            <person name="Overmann J."/>
            <person name="Amann R."/>
            <person name="Jetten M.S.M."/>
            <person name="Mascher T."/>
            <person name="Medema M.H."/>
            <person name="Devos D.P."/>
            <person name="Kaster A.-K."/>
            <person name="Ovreas L."/>
            <person name="Rohde M."/>
            <person name="Galperin M.Y."/>
            <person name="Jogler C."/>
        </authorList>
    </citation>
    <scope>NUCLEOTIDE SEQUENCE [LARGE SCALE GENOMIC DNA]</scope>
    <source>
        <strain evidence="7 8">Mal4</strain>
    </source>
</reference>
<dbReference type="InterPro" id="IPR002033">
    <property type="entry name" value="TatC"/>
</dbReference>
<dbReference type="NCBIfam" id="TIGR00945">
    <property type="entry name" value="tatC"/>
    <property type="match status" value="1"/>
</dbReference>
<keyword evidence="8" id="KW-1185">Reference proteome</keyword>
<evidence type="ECO:0000256" key="4">
    <source>
        <dbReference type="ARBA" id="ARBA00023136"/>
    </source>
</evidence>
<evidence type="ECO:0000313" key="8">
    <source>
        <dbReference type="Proteomes" id="UP000320496"/>
    </source>
</evidence>
<comment type="subunit">
    <text evidence="5">Forms a complex with TatA.</text>
</comment>
<comment type="similarity">
    <text evidence="5">Belongs to the TatC family.</text>
</comment>
<comment type="function">
    <text evidence="5">Part of the twin-arginine translocation (Tat) system that transports large folded proteins containing a characteristic twin-arginine motif in their signal peptide across membranes.</text>
</comment>
<evidence type="ECO:0000256" key="5">
    <source>
        <dbReference type="HAMAP-Rule" id="MF_00902"/>
    </source>
</evidence>
<comment type="caution">
    <text evidence="5">Lacks conserved residue(s) required for the propagation of feature annotation.</text>
</comment>
<dbReference type="HAMAP" id="MF_00902">
    <property type="entry name" value="TatC"/>
    <property type="match status" value="1"/>
</dbReference>
<accession>A0A517Z7B4</accession>
<protein>
    <recommendedName>
        <fullName evidence="5">Sec-independent protein translocase protein TatC</fullName>
    </recommendedName>
</protein>
<dbReference type="KEGG" id="mri:Mal4_27090"/>
<dbReference type="PANTHER" id="PTHR30371">
    <property type="entry name" value="SEC-INDEPENDENT PROTEIN TRANSLOCASE PROTEIN TATC"/>
    <property type="match status" value="1"/>
</dbReference>
<evidence type="ECO:0000256" key="6">
    <source>
        <dbReference type="SAM" id="MobiDB-lite"/>
    </source>
</evidence>
<dbReference type="PANTHER" id="PTHR30371:SF0">
    <property type="entry name" value="SEC-INDEPENDENT PROTEIN TRANSLOCASE PROTEIN TATC, CHLOROPLASTIC-RELATED"/>
    <property type="match status" value="1"/>
</dbReference>
<dbReference type="RefSeq" id="WP_231746786.1">
    <property type="nucleotide sequence ID" value="NZ_CP036275.1"/>
</dbReference>
<evidence type="ECO:0000256" key="2">
    <source>
        <dbReference type="ARBA" id="ARBA00022692"/>
    </source>
</evidence>
<dbReference type="Proteomes" id="UP000320496">
    <property type="component" value="Chromosome"/>
</dbReference>
<keyword evidence="2 5" id="KW-0812">Transmembrane</keyword>
<dbReference type="Pfam" id="PF00902">
    <property type="entry name" value="TatC"/>
    <property type="match status" value="1"/>
</dbReference>